<sequence>QLYTDFKPGFSCEVDEMCPLVMEFNNPDIIKKLLHDVVFQPFTFVIDKLTVFVSKMGTEWNNEWNWVDEGFISTFSSKFRSNKCVARYEGSTLIEIWKKVGVMKKIDRK</sequence>
<comment type="caution">
    <text evidence="1">The sequence shown here is derived from an EMBL/GenBank/DDBJ whole genome shotgun (WGS) entry which is preliminary data.</text>
</comment>
<dbReference type="AlphaFoldDB" id="A0A9W4X4K2"/>
<accession>A0A9W4X4K2</accession>
<organism evidence="1 2">
    <name type="scientific">Funneliformis geosporum</name>
    <dbReference type="NCBI Taxonomy" id="1117311"/>
    <lineage>
        <taxon>Eukaryota</taxon>
        <taxon>Fungi</taxon>
        <taxon>Fungi incertae sedis</taxon>
        <taxon>Mucoromycota</taxon>
        <taxon>Glomeromycotina</taxon>
        <taxon>Glomeromycetes</taxon>
        <taxon>Glomerales</taxon>
        <taxon>Glomeraceae</taxon>
        <taxon>Funneliformis</taxon>
    </lineage>
</organism>
<dbReference type="Proteomes" id="UP001153678">
    <property type="component" value="Unassembled WGS sequence"/>
</dbReference>
<proteinExistence type="predicted"/>
<gene>
    <name evidence="1" type="ORF">FWILDA_LOCUS16641</name>
</gene>
<reference evidence="1" key="1">
    <citation type="submission" date="2022-08" db="EMBL/GenBank/DDBJ databases">
        <authorList>
            <person name="Kallberg Y."/>
            <person name="Tangrot J."/>
            <person name="Rosling A."/>
        </authorList>
    </citation>
    <scope>NUCLEOTIDE SEQUENCE</scope>
    <source>
        <strain evidence="1">Wild A</strain>
    </source>
</reference>
<feature type="non-terminal residue" evidence="1">
    <location>
        <position position="1"/>
    </location>
</feature>
<dbReference type="OrthoDB" id="2445879at2759"/>
<dbReference type="EMBL" id="CAMKVN010011093">
    <property type="protein sequence ID" value="CAI2194568.1"/>
    <property type="molecule type" value="Genomic_DNA"/>
</dbReference>
<evidence type="ECO:0000313" key="2">
    <source>
        <dbReference type="Proteomes" id="UP001153678"/>
    </source>
</evidence>
<protein>
    <submittedName>
        <fullName evidence="1">111_t:CDS:1</fullName>
    </submittedName>
</protein>
<name>A0A9W4X4K2_9GLOM</name>
<evidence type="ECO:0000313" key="1">
    <source>
        <dbReference type="EMBL" id="CAI2194568.1"/>
    </source>
</evidence>
<keyword evidence="2" id="KW-1185">Reference proteome</keyword>
<feature type="non-terminal residue" evidence="1">
    <location>
        <position position="109"/>
    </location>
</feature>